<protein>
    <submittedName>
        <fullName evidence="1">Uncharacterized protein</fullName>
    </submittedName>
</protein>
<evidence type="ECO:0000313" key="2">
    <source>
        <dbReference type="Proteomes" id="UP000505325"/>
    </source>
</evidence>
<dbReference type="KEGG" id="pmak:PMPD1_2508"/>
<name>A0A6M8UI76_9GAMM</name>
<dbReference type="AlphaFoldDB" id="A0A6M8UI76"/>
<sequence length="195" mass="21556">MNIQRYKPVAAATISPSDKGDFIKFADHQKAIDTLAIENDYLLPAAARELSNAWLLHKTTMAAQAALFCIKSGDVAEATKWLEGVTDEAQVELPDNTTVTSLQDWFNNNMVSQGGEYGYLTHSDALQKIREELPQTCSAIREFEARGAKTALTQFAKQWREESDRNGEFIGLSIAESAGRYAEEFAARLCTGEAE</sequence>
<accession>A0A6M8UI76</accession>
<dbReference type="Proteomes" id="UP000505325">
    <property type="component" value="Chromosome"/>
</dbReference>
<dbReference type="EMBL" id="CP054212">
    <property type="protein sequence ID" value="QKJ87450.1"/>
    <property type="molecule type" value="Genomic_DNA"/>
</dbReference>
<gene>
    <name evidence="1" type="ORF">PMPD1_2508</name>
</gene>
<dbReference type="RefSeq" id="WP_173634393.1">
    <property type="nucleotide sequence ID" value="NZ_CP054212.1"/>
</dbReference>
<proteinExistence type="predicted"/>
<reference evidence="1 2" key="1">
    <citation type="submission" date="2020-06" db="EMBL/GenBank/DDBJ databases">
        <title>Genome sequence of Paramixta manurensis strain PD-1.</title>
        <authorList>
            <person name="Lee C.W."/>
            <person name="Kim J."/>
        </authorList>
    </citation>
    <scope>NUCLEOTIDE SEQUENCE [LARGE SCALE GENOMIC DNA]</scope>
    <source>
        <strain evidence="1 2">PD-1</strain>
    </source>
</reference>
<keyword evidence="2" id="KW-1185">Reference proteome</keyword>
<organism evidence="1 2">
    <name type="scientific">Paramixta manurensis</name>
    <dbReference type="NCBI Taxonomy" id="2740817"/>
    <lineage>
        <taxon>Bacteria</taxon>
        <taxon>Pseudomonadati</taxon>
        <taxon>Pseudomonadota</taxon>
        <taxon>Gammaproteobacteria</taxon>
        <taxon>Enterobacterales</taxon>
        <taxon>Erwiniaceae</taxon>
        <taxon>Paramixta</taxon>
    </lineage>
</organism>
<evidence type="ECO:0000313" key="1">
    <source>
        <dbReference type="EMBL" id="QKJ87450.1"/>
    </source>
</evidence>